<evidence type="ECO:0000313" key="2">
    <source>
        <dbReference type="Proteomes" id="UP000265903"/>
    </source>
</evidence>
<sequence length="414" mass="45451">MKRLLSFLVVFSLLAFAGYKAGVWWLADQRLAEVRTELSRLGVLERGQISSALDGRLLLKEASWLDFRLTQPLTMGLVELDAHSPIDLVTGLANPGAATGDWTLVIERASMILEPTMFRNWVTEDVDESTAGNPLIALSCAPDPRQHLGSGDLKRMGIDSISGDFKLTQSRDGLAVELHTSAVGSLELNWPGARLNVSRTGIDLTGLEQTAEATLRDGGLMRRISAYCSRETALTVNEWSVTAAKALARGLEARGYQASGQLVALYRQWLTEGGELQFNANFGSDTFGVPVRTQERPQAAWQVTYNGAQVPDVYLTRMQPKAPEVAPEAYEPVTHPETSSHAQWFEEPVENADAWQGQTVRVTLSNGKSVEGRLVSVGERELEVARMIAGGEVAYPMLIRAVARFEVWRRGRAN</sequence>
<dbReference type="OrthoDB" id="6191808at2"/>
<dbReference type="EMBL" id="QMDL01000003">
    <property type="protein sequence ID" value="RMJ03207.1"/>
    <property type="molecule type" value="Genomic_DNA"/>
</dbReference>
<dbReference type="Proteomes" id="UP000265903">
    <property type="component" value="Unassembled WGS sequence"/>
</dbReference>
<proteinExistence type="predicted"/>
<dbReference type="RefSeq" id="WP_114335431.1">
    <property type="nucleotide sequence ID" value="NZ_QMDL01000003.1"/>
</dbReference>
<organism evidence="1 2">
    <name type="scientific">Marinobacter litoralis</name>
    <dbReference type="NCBI Taxonomy" id="187981"/>
    <lineage>
        <taxon>Bacteria</taxon>
        <taxon>Pseudomonadati</taxon>
        <taxon>Pseudomonadota</taxon>
        <taxon>Gammaproteobacteria</taxon>
        <taxon>Pseudomonadales</taxon>
        <taxon>Marinobacteraceae</taxon>
        <taxon>Marinobacter</taxon>
    </lineage>
</organism>
<keyword evidence="2" id="KW-1185">Reference proteome</keyword>
<dbReference type="AlphaFoldDB" id="A0A3M2RD32"/>
<gene>
    <name evidence="1" type="ORF">DOQ08_02672</name>
</gene>
<reference evidence="1 2" key="1">
    <citation type="submission" date="2018-08" db="EMBL/GenBank/DDBJ databases">
        <title>Whole Genome Sequence of the Moderate Halophilic Marine Bacterium Marinobacter litoralis Sw-45.</title>
        <authorList>
            <person name="Musa H."/>
        </authorList>
    </citation>
    <scope>NUCLEOTIDE SEQUENCE [LARGE SCALE GENOMIC DNA]</scope>
    <source>
        <strain evidence="1 2">Sw-45</strain>
    </source>
</reference>
<evidence type="ECO:0000313" key="1">
    <source>
        <dbReference type="EMBL" id="RMJ03207.1"/>
    </source>
</evidence>
<comment type="caution">
    <text evidence="1">The sequence shown here is derived from an EMBL/GenBank/DDBJ whole genome shotgun (WGS) entry which is preliminary data.</text>
</comment>
<evidence type="ECO:0008006" key="3">
    <source>
        <dbReference type="Google" id="ProtNLM"/>
    </source>
</evidence>
<name>A0A3M2RD32_9GAMM</name>
<accession>A0A3M2RD32</accession>
<protein>
    <recommendedName>
        <fullName evidence="3">Acetylornithine deacetylase</fullName>
    </recommendedName>
</protein>